<keyword evidence="1" id="KW-0732">Signal</keyword>
<accession>A0A125U087</accession>
<gene>
    <name evidence="2" type="ORF">AZ78_0026</name>
</gene>
<evidence type="ECO:0000313" key="3">
    <source>
        <dbReference type="Proteomes" id="UP000023435"/>
    </source>
</evidence>
<keyword evidence="3" id="KW-1185">Reference proteome</keyword>
<dbReference type="Proteomes" id="UP000023435">
    <property type="component" value="Unassembled WGS sequence"/>
</dbReference>
<evidence type="ECO:0000256" key="1">
    <source>
        <dbReference type="SAM" id="SignalP"/>
    </source>
</evidence>
<reference evidence="2 3" key="1">
    <citation type="journal article" date="2014" name="Genome Announc.">
        <title>Draft Genome Sequence of Lysobacter capsici AZ78, a Bacterium Antagonistic to Plant-Pathogenic Oomycetes.</title>
        <authorList>
            <person name="Puopolo G."/>
            <person name="Sonego P."/>
            <person name="Engelen K."/>
            <person name="Pertot I."/>
        </authorList>
    </citation>
    <scope>NUCLEOTIDE SEQUENCE [LARGE SCALE GENOMIC DNA]</scope>
    <source>
        <strain evidence="2 3">AZ78</strain>
    </source>
</reference>
<evidence type="ECO:0000313" key="2">
    <source>
        <dbReference type="EMBL" id="KWS02482.1"/>
    </source>
</evidence>
<dbReference type="EMBL" id="JAJA02000001">
    <property type="protein sequence ID" value="KWS02482.1"/>
    <property type="molecule type" value="Genomic_DNA"/>
</dbReference>
<feature type="signal peptide" evidence="1">
    <location>
        <begin position="1"/>
        <end position="25"/>
    </location>
</feature>
<sequence length="172" mass="18510">MQSKIKAFTSAALSLLIATSPLASAQGGQTMESGLIDALRFDAKRHERVAPSGPALQAYIRAGYLDAKPSARADYTDYRLLKKPATLMGHPLVVIEEEYMTAYIGCCVSEGVGVTVRLDGSADKLKAFAKDNACGYSEIDDPGAELRGFDIANDLPKGKYASLSCRERDSQR</sequence>
<protein>
    <submittedName>
        <fullName evidence="2">Uncharacterized protein</fullName>
    </submittedName>
</protein>
<dbReference type="AlphaFoldDB" id="A0A125U087"/>
<name>A0A125U087_9GAMM</name>
<dbReference type="OrthoDB" id="5624645at2"/>
<organism evidence="2 3">
    <name type="scientific">Lysobacter capsici AZ78</name>
    <dbReference type="NCBI Taxonomy" id="1444315"/>
    <lineage>
        <taxon>Bacteria</taxon>
        <taxon>Pseudomonadati</taxon>
        <taxon>Pseudomonadota</taxon>
        <taxon>Gammaproteobacteria</taxon>
        <taxon>Lysobacterales</taxon>
        <taxon>Lysobacteraceae</taxon>
        <taxon>Lysobacter</taxon>
    </lineage>
</organism>
<feature type="chain" id="PRO_5007180317" evidence="1">
    <location>
        <begin position="26"/>
        <end position="172"/>
    </location>
</feature>
<dbReference type="RefSeq" id="WP_051547638.1">
    <property type="nucleotide sequence ID" value="NZ_JAJA02000001.1"/>
</dbReference>
<comment type="caution">
    <text evidence="2">The sequence shown here is derived from an EMBL/GenBank/DDBJ whole genome shotgun (WGS) entry which is preliminary data.</text>
</comment>
<proteinExistence type="predicted"/>